<evidence type="ECO:0000256" key="1">
    <source>
        <dbReference type="SAM" id="MobiDB-lite"/>
    </source>
</evidence>
<reference evidence="3" key="1">
    <citation type="submission" date="2017-04" db="EMBL/GenBank/DDBJ databases">
        <authorList>
            <person name="Varghese N."/>
            <person name="Submissions S."/>
        </authorList>
    </citation>
    <scope>NUCLEOTIDE SEQUENCE [LARGE SCALE GENOMIC DNA]</scope>
    <source>
        <strain evidence="3">LMG 29540</strain>
    </source>
</reference>
<name>A0A1X7LR32_9BURK</name>
<keyword evidence="3" id="KW-1185">Reference proteome</keyword>
<feature type="compositionally biased region" description="Polar residues" evidence="1">
    <location>
        <begin position="10"/>
        <end position="27"/>
    </location>
</feature>
<organism evidence="2 3">
    <name type="scientific">Paraburkholderia susongensis</name>
    <dbReference type="NCBI Taxonomy" id="1515439"/>
    <lineage>
        <taxon>Bacteria</taxon>
        <taxon>Pseudomonadati</taxon>
        <taxon>Pseudomonadota</taxon>
        <taxon>Betaproteobacteria</taxon>
        <taxon>Burkholderiales</taxon>
        <taxon>Burkholderiaceae</taxon>
        <taxon>Paraburkholderia</taxon>
    </lineage>
</organism>
<protein>
    <submittedName>
        <fullName evidence="2">Uncharacterized protein</fullName>
    </submittedName>
</protein>
<evidence type="ECO:0000313" key="3">
    <source>
        <dbReference type="Proteomes" id="UP000193228"/>
    </source>
</evidence>
<dbReference type="AlphaFoldDB" id="A0A1X7LR32"/>
<evidence type="ECO:0000313" key="2">
    <source>
        <dbReference type="EMBL" id="SMG56328.1"/>
    </source>
</evidence>
<sequence length="221" mass="24378">MSIEGCGWNYSDSPINSGPLQPSRSPSKPQPALGWTYSGMSADVTIRTLSATGRHNSVTSLEAHRTTHHHQGQVQTVAVSRKVDESQVRLRLARANTDLTRCPVRTPARYPFQYSPTASRALASIRTARHICETMIGISDRNARLSRASQPILIPSLRDAQPESGQNHTSSCRTPNVIFLVSTTRGRFYSCGIPSVIGKVLENRKKLTNKPNPIFFDHKSS</sequence>
<feature type="region of interest" description="Disordered" evidence="1">
    <location>
        <begin position="1"/>
        <end position="31"/>
    </location>
</feature>
<proteinExistence type="predicted"/>
<accession>A0A1X7LR32</accession>
<dbReference type="EMBL" id="FXAT01000008">
    <property type="protein sequence ID" value="SMG56328.1"/>
    <property type="molecule type" value="Genomic_DNA"/>
</dbReference>
<gene>
    <name evidence="2" type="ORF">SAMN06265784_108147</name>
</gene>
<dbReference type="Proteomes" id="UP000193228">
    <property type="component" value="Unassembled WGS sequence"/>
</dbReference>